<organism evidence="2 3">
    <name type="scientific">Dipteronia sinensis</name>
    <dbReference type="NCBI Taxonomy" id="43782"/>
    <lineage>
        <taxon>Eukaryota</taxon>
        <taxon>Viridiplantae</taxon>
        <taxon>Streptophyta</taxon>
        <taxon>Embryophyta</taxon>
        <taxon>Tracheophyta</taxon>
        <taxon>Spermatophyta</taxon>
        <taxon>Magnoliopsida</taxon>
        <taxon>eudicotyledons</taxon>
        <taxon>Gunneridae</taxon>
        <taxon>Pentapetalae</taxon>
        <taxon>rosids</taxon>
        <taxon>malvids</taxon>
        <taxon>Sapindales</taxon>
        <taxon>Sapindaceae</taxon>
        <taxon>Hippocastanoideae</taxon>
        <taxon>Acereae</taxon>
        <taxon>Dipteronia</taxon>
    </lineage>
</organism>
<sequence length="148" mass="17217">MTFCDLPEKYVNKTDLGLLLLRILQYFKSIYILSCDMSQMGRHSRRFELRMAEPDQNPPASDPPLPPPPASQHNPSPPPFDPSRMIGIIKRKALIKELAALYHAECLAYCQELLELQKKWEEPFVDKKTPDDTRKEIMKPPKRLKKTR</sequence>
<evidence type="ECO:0000313" key="3">
    <source>
        <dbReference type="Proteomes" id="UP001281410"/>
    </source>
</evidence>
<feature type="region of interest" description="Disordered" evidence="1">
    <location>
        <begin position="47"/>
        <end position="84"/>
    </location>
</feature>
<gene>
    <name evidence="2" type="ORF">Dsin_018590</name>
</gene>
<proteinExistence type="predicted"/>
<dbReference type="PANTHER" id="PTHR37242:SF1">
    <property type="entry name" value="OS09G0569450 PROTEIN"/>
    <property type="match status" value="1"/>
</dbReference>
<feature type="region of interest" description="Disordered" evidence="1">
    <location>
        <begin position="126"/>
        <end position="148"/>
    </location>
</feature>
<comment type="caution">
    <text evidence="2">The sequence shown here is derived from an EMBL/GenBank/DDBJ whole genome shotgun (WGS) entry which is preliminary data.</text>
</comment>
<dbReference type="Proteomes" id="UP001281410">
    <property type="component" value="Unassembled WGS sequence"/>
</dbReference>
<name>A0AAE0A6E6_9ROSI</name>
<evidence type="ECO:0000313" key="2">
    <source>
        <dbReference type="EMBL" id="KAK3204544.1"/>
    </source>
</evidence>
<evidence type="ECO:0000256" key="1">
    <source>
        <dbReference type="SAM" id="MobiDB-lite"/>
    </source>
</evidence>
<protein>
    <submittedName>
        <fullName evidence="2">Uncharacterized protein</fullName>
    </submittedName>
</protein>
<dbReference type="PANTHER" id="PTHR37242">
    <property type="entry name" value="OS09G0569450 PROTEIN"/>
    <property type="match status" value="1"/>
</dbReference>
<dbReference type="AlphaFoldDB" id="A0AAE0A6E6"/>
<accession>A0AAE0A6E6</accession>
<feature type="compositionally biased region" description="Basic and acidic residues" evidence="1">
    <location>
        <begin position="126"/>
        <end position="139"/>
    </location>
</feature>
<reference evidence="2" key="1">
    <citation type="journal article" date="2023" name="Plant J.">
        <title>Genome sequences and population genomics provide insights into the demographic history, inbreeding, and mutation load of two 'living fossil' tree species of Dipteronia.</title>
        <authorList>
            <person name="Feng Y."/>
            <person name="Comes H.P."/>
            <person name="Chen J."/>
            <person name="Zhu S."/>
            <person name="Lu R."/>
            <person name="Zhang X."/>
            <person name="Li P."/>
            <person name="Qiu J."/>
            <person name="Olsen K.M."/>
            <person name="Qiu Y."/>
        </authorList>
    </citation>
    <scope>NUCLEOTIDE SEQUENCE</scope>
    <source>
        <strain evidence="2">NBL</strain>
    </source>
</reference>
<feature type="compositionally biased region" description="Pro residues" evidence="1">
    <location>
        <begin position="56"/>
        <end position="81"/>
    </location>
</feature>
<keyword evidence="3" id="KW-1185">Reference proteome</keyword>
<dbReference type="EMBL" id="JANJYJ010000006">
    <property type="protein sequence ID" value="KAK3204544.1"/>
    <property type="molecule type" value="Genomic_DNA"/>
</dbReference>